<dbReference type="Gene3D" id="1.10.10.10">
    <property type="entry name" value="Winged helix-like DNA-binding domain superfamily/Winged helix DNA-binding domain"/>
    <property type="match status" value="1"/>
</dbReference>
<comment type="catalytic activity">
    <reaction evidence="1 9">
        <text>a 4-O-methyl-thymidine in DNA + L-cysteinyl-[protein] = a thymidine in DNA + S-methyl-L-cysteinyl-[protein]</text>
        <dbReference type="Rhea" id="RHEA:53428"/>
        <dbReference type="Rhea" id="RHEA-COMP:10131"/>
        <dbReference type="Rhea" id="RHEA-COMP:10132"/>
        <dbReference type="Rhea" id="RHEA-COMP:13555"/>
        <dbReference type="Rhea" id="RHEA-COMP:13556"/>
        <dbReference type="ChEBI" id="CHEBI:29950"/>
        <dbReference type="ChEBI" id="CHEBI:82612"/>
        <dbReference type="ChEBI" id="CHEBI:137386"/>
        <dbReference type="ChEBI" id="CHEBI:137387"/>
        <dbReference type="EC" id="2.1.1.63"/>
    </reaction>
</comment>
<keyword evidence="7 9" id="KW-0234">DNA repair</keyword>
<dbReference type="Gene3D" id="3.30.160.70">
    <property type="entry name" value="Methylated DNA-protein cysteine methyltransferase domain"/>
    <property type="match status" value="1"/>
</dbReference>
<comment type="caution">
    <text evidence="12">The sequence shown here is derived from an EMBL/GenBank/DDBJ whole genome shotgun (WGS) entry which is preliminary data.</text>
</comment>
<dbReference type="Pfam" id="PF02870">
    <property type="entry name" value="Methyltransf_1N"/>
    <property type="match status" value="1"/>
</dbReference>
<evidence type="ECO:0000256" key="2">
    <source>
        <dbReference type="ARBA" id="ARBA00008711"/>
    </source>
</evidence>
<accession>A0A6L6VKY7</accession>
<comment type="similarity">
    <text evidence="2 9">Belongs to the MGMT family.</text>
</comment>
<evidence type="ECO:0000256" key="7">
    <source>
        <dbReference type="ARBA" id="ARBA00023204"/>
    </source>
</evidence>
<dbReference type="RefSeq" id="WP_156616701.1">
    <property type="nucleotide sequence ID" value="NZ_WPHR01000061.1"/>
</dbReference>
<comment type="catalytic activity">
    <reaction evidence="8 9">
        <text>a 6-O-methyl-2'-deoxyguanosine in DNA + L-cysteinyl-[protein] = S-methyl-L-cysteinyl-[protein] + a 2'-deoxyguanosine in DNA</text>
        <dbReference type="Rhea" id="RHEA:24000"/>
        <dbReference type="Rhea" id="RHEA-COMP:10131"/>
        <dbReference type="Rhea" id="RHEA-COMP:10132"/>
        <dbReference type="Rhea" id="RHEA-COMP:11367"/>
        <dbReference type="Rhea" id="RHEA-COMP:11368"/>
        <dbReference type="ChEBI" id="CHEBI:29950"/>
        <dbReference type="ChEBI" id="CHEBI:82612"/>
        <dbReference type="ChEBI" id="CHEBI:85445"/>
        <dbReference type="ChEBI" id="CHEBI:85448"/>
        <dbReference type="EC" id="2.1.1.63"/>
    </reaction>
</comment>
<comment type="function">
    <text evidence="9">Involved in the cellular defense against the biological effects of O6-methylguanine (O6-MeG) and O4-methylthymine (O4-MeT) in DNA. Repairs the methylated nucleobase in DNA by stoichiometrically transferring the methyl group to a cysteine residue in the enzyme. This is a suicide reaction: the enzyme is irreversibly inactivated.</text>
</comment>
<dbReference type="InterPro" id="IPR014048">
    <property type="entry name" value="MethylDNA_cys_MeTrfase_DNA-bd"/>
</dbReference>
<dbReference type="NCBIfam" id="TIGR00589">
    <property type="entry name" value="ogt"/>
    <property type="match status" value="1"/>
</dbReference>
<evidence type="ECO:0000259" key="10">
    <source>
        <dbReference type="Pfam" id="PF01035"/>
    </source>
</evidence>
<evidence type="ECO:0000256" key="3">
    <source>
        <dbReference type="ARBA" id="ARBA00022490"/>
    </source>
</evidence>
<dbReference type="CDD" id="cd06445">
    <property type="entry name" value="ATase"/>
    <property type="match status" value="1"/>
</dbReference>
<dbReference type="InterPro" id="IPR023546">
    <property type="entry name" value="MGMT"/>
</dbReference>
<dbReference type="InterPro" id="IPR036388">
    <property type="entry name" value="WH-like_DNA-bd_sf"/>
</dbReference>
<keyword evidence="5 9" id="KW-0808">Transferase</keyword>
<dbReference type="FunFam" id="1.10.10.10:FF:000214">
    <property type="entry name" value="Methylated-DNA--protein-cysteine methyltransferase"/>
    <property type="match status" value="1"/>
</dbReference>
<keyword evidence="6 9" id="KW-0227">DNA damage</keyword>
<dbReference type="EMBL" id="WPHR01000061">
    <property type="protein sequence ID" value="MUZ76256.1"/>
    <property type="molecule type" value="Genomic_DNA"/>
</dbReference>
<dbReference type="InterPro" id="IPR036631">
    <property type="entry name" value="MGMT_N_sf"/>
</dbReference>
<comment type="miscellaneous">
    <text evidence="9">This enzyme catalyzes only one turnover and therefore is not strictly catalytic. According to one definition, an enzyme is a biocatalyst that acts repeatedly and over many reaction cycles.</text>
</comment>
<dbReference type="SUPFAM" id="SSF53155">
    <property type="entry name" value="Methylated DNA-protein cysteine methyltransferase domain"/>
    <property type="match status" value="1"/>
</dbReference>
<evidence type="ECO:0000313" key="13">
    <source>
        <dbReference type="Proteomes" id="UP000477951"/>
    </source>
</evidence>
<evidence type="ECO:0000259" key="11">
    <source>
        <dbReference type="Pfam" id="PF02870"/>
    </source>
</evidence>
<evidence type="ECO:0000256" key="1">
    <source>
        <dbReference type="ARBA" id="ARBA00001286"/>
    </source>
</evidence>
<sequence length="168" mass="18454">MQEIRYTFMDSPIGRLLLVGDGRALSHLGFPSGKCAITPRPEWRPSDDIFGDAKGQLQTYFDGERREFDLPLDPQGTSFQRMVWRELTRIPFGTTISYGELARRIDNPAASRAVGAANGSNPIPIIIPCHRVVGANGSLTGFGGGIETKKWLLALEGVRPISDQTQLL</sequence>
<organism evidence="12 13">
    <name type="scientific">Agrobacterium vitis</name>
    <name type="common">Rhizobium vitis</name>
    <dbReference type="NCBI Taxonomy" id="373"/>
    <lineage>
        <taxon>Bacteria</taxon>
        <taxon>Pseudomonadati</taxon>
        <taxon>Pseudomonadota</taxon>
        <taxon>Alphaproteobacteria</taxon>
        <taxon>Hyphomicrobiales</taxon>
        <taxon>Rhizobiaceae</taxon>
        <taxon>Rhizobium/Agrobacterium group</taxon>
        <taxon>Agrobacterium</taxon>
    </lineage>
</organism>
<comment type="subcellular location">
    <subcellularLocation>
        <location evidence="9">Cytoplasm</location>
    </subcellularLocation>
</comment>
<evidence type="ECO:0000313" key="12">
    <source>
        <dbReference type="EMBL" id="MUZ76256.1"/>
    </source>
</evidence>
<dbReference type="HAMAP" id="MF_00772">
    <property type="entry name" value="OGT"/>
    <property type="match status" value="1"/>
</dbReference>
<dbReference type="SUPFAM" id="SSF46767">
    <property type="entry name" value="Methylated DNA-protein cysteine methyltransferase, C-terminal domain"/>
    <property type="match status" value="1"/>
</dbReference>
<feature type="active site" description="Nucleophile; methyl group acceptor" evidence="9">
    <location>
        <position position="129"/>
    </location>
</feature>
<evidence type="ECO:0000256" key="4">
    <source>
        <dbReference type="ARBA" id="ARBA00022603"/>
    </source>
</evidence>
<gene>
    <name evidence="12" type="ORF">GOZ90_26890</name>
</gene>
<protein>
    <recommendedName>
        <fullName evidence="9">Methylated-DNA--protein-cysteine methyltransferase</fullName>
        <ecNumber evidence="9">2.1.1.63</ecNumber>
    </recommendedName>
    <alternativeName>
        <fullName evidence="9">6-O-methylguanine-DNA methyltransferase</fullName>
        <shortName evidence="9">MGMT</shortName>
    </alternativeName>
    <alternativeName>
        <fullName evidence="9">O-6-methylguanine-DNA-alkyltransferase</fullName>
    </alternativeName>
</protein>
<dbReference type="InterPro" id="IPR036217">
    <property type="entry name" value="MethylDNA_cys_MeTrfase_DNAb"/>
</dbReference>
<dbReference type="Proteomes" id="UP000477951">
    <property type="component" value="Unassembled WGS sequence"/>
</dbReference>
<dbReference type="GO" id="GO:0003908">
    <property type="term" value="F:methylated-DNA-[protein]-cysteine S-methyltransferase activity"/>
    <property type="evidence" value="ECO:0007669"/>
    <property type="project" value="UniProtKB-UniRule"/>
</dbReference>
<feature type="domain" description="Methylated-DNA-[protein]-cysteine S-methyltransferase DNA binding" evidence="10">
    <location>
        <begin position="78"/>
        <end position="158"/>
    </location>
</feature>
<dbReference type="InterPro" id="IPR008332">
    <property type="entry name" value="MethylG_MeTrfase_N"/>
</dbReference>
<dbReference type="AlphaFoldDB" id="A0A6L6VKY7"/>
<reference evidence="12 13" key="1">
    <citation type="submission" date="2019-12" db="EMBL/GenBank/DDBJ databases">
        <title>Whole-genome sequencing of Allorhizobium vitis.</title>
        <authorList>
            <person name="Gan H.M."/>
            <person name="Szegedi E."/>
            <person name="Burr T."/>
            <person name="Savka M.A."/>
        </authorList>
    </citation>
    <scope>NUCLEOTIDE SEQUENCE [LARGE SCALE GENOMIC DNA]</scope>
    <source>
        <strain evidence="12 13">CG516</strain>
    </source>
</reference>
<proteinExistence type="inferred from homology"/>
<evidence type="ECO:0000256" key="6">
    <source>
        <dbReference type="ARBA" id="ARBA00022763"/>
    </source>
</evidence>
<dbReference type="PANTHER" id="PTHR10815">
    <property type="entry name" value="METHYLATED-DNA--PROTEIN-CYSTEINE METHYLTRANSFERASE"/>
    <property type="match status" value="1"/>
</dbReference>
<dbReference type="GO" id="GO:0005737">
    <property type="term" value="C:cytoplasm"/>
    <property type="evidence" value="ECO:0007669"/>
    <property type="project" value="UniProtKB-SubCell"/>
</dbReference>
<dbReference type="PANTHER" id="PTHR10815:SF5">
    <property type="entry name" value="METHYLATED-DNA--PROTEIN-CYSTEINE METHYLTRANSFERASE"/>
    <property type="match status" value="1"/>
</dbReference>
<dbReference type="PROSITE" id="PS00374">
    <property type="entry name" value="MGMT"/>
    <property type="match status" value="1"/>
</dbReference>
<evidence type="ECO:0000256" key="8">
    <source>
        <dbReference type="ARBA" id="ARBA00049348"/>
    </source>
</evidence>
<evidence type="ECO:0000256" key="9">
    <source>
        <dbReference type="HAMAP-Rule" id="MF_00772"/>
    </source>
</evidence>
<evidence type="ECO:0000256" key="5">
    <source>
        <dbReference type="ARBA" id="ARBA00022679"/>
    </source>
</evidence>
<feature type="domain" description="Methylguanine DNA methyltransferase ribonuclease-like" evidence="11">
    <location>
        <begin position="4"/>
        <end position="74"/>
    </location>
</feature>
<name>A0A6L6VKY7_AGRVI</name>
<dbReference type="Pfam" id="PF01035">
    <property type="entry name" value="DNA_binding_1"/>
    <property type="match status" value="1"/>
</dbReference>
<dbReference type="GO" id="GO:0032259">
    <property type="term" value="P:methylation"/>
    <property type="evidence" value="ECO:0007669"/>
    <property type="project" value="UniProtKB-KW"/>
</dbReference>
<dbReference type="EC" id="2.1.1.63" evidence="9"/>
<dbReference type="InterPro" id="IPR001497">
    <property type="entry name" value="MethylDNA_cys_MeTrfase_AS"/>
</dbReference>
<keyword evidence="3 9" id="KW-0963">Cytoplasm</keyword>
<keyword evidence="4 9" id="KW-0489">Methyltransferase</keyword>
<dbReference type="GO" id="GO:0006307">
    <property type="term" value="P:DNA alkylation repair"/>
    <property type="evidence" value="ECO:0007669"/>
    <property type="project" value="UniProtKB-UniRule"/>
</dbReference>